<dbReference type="EnsemblPlants" id="KEH23949">
    <property type="protein sequence ID" value="KEH23949"/>
    <property type="gene ID" value="MTR_7g097200"/>
</dbReference>
<dbReference type="PANTHER" id="PTHR33447">
    <property type="entry name" value="GLUTATHIONE GAMMA-GLUTAMYLCYSTEINYLTRANSFERASE"/>
    <property type="match status" value="1"/>
</dbReference>
<dbReference type="STRING" id="3880.A0A072U2N3"/>
<dbReference type="EMBL" id="CM001223">
    <property type="protein sequence ID" value="KEH23949.1"/>
    <property type="molecule type" value="Genomic_DNA"/>
</dbReference>
<evidence type="ECO:0000256" key="4">
    <source>
        <dbReference type="ARBA" id="ARBA00022723"/>
    </source>
</evidence>
<dbReference type="FunFam" id="3.90.70.30:FF:000001">
    <property type="entry name" value="Glutathione gamma-glutamylcysteinyltransferase 1"/>
    <property type="match status" value="1"/>
</dbReference>
<gene>
    <name evidence="10" type="primary">25499284</name>
    <name evidence="8" type="ordered locus">MTR_7g097200</name>
    <name evidence="9" type="ORF">MtrunA17_Chr7g0261551</name>
</gene>
<evidence type="ECO:0000256" key="2">
    <source>
        <dbReference type="ARBA" id="ARBA00022539"/>
    </source>
</evidence>
<reference evidence="8 11" key="1">
    <citation type="journal article" date="2011" name="Nature">
        <title>The Medicago genome provides insight into the evolution of rhizobial symbioses.</title>
        <authorList>
            <person name="Young N.D."/>
            <person name="Debelle F."/>
            <person name="Oldroyd G.E."/>
            <person name="Geurts R."/>
            <person name="Cannon S.B."/>
            <person name="Udvardi M.K."/>
            <person name="Benedito V.A."/>
            <person name="Mayer K.F."/>
            <person name="Gouzy J."/>
            <person name="Schoof H."/>
            <person name="Van de Peer Y."/>
            <person name="Proost S."/>
            <person name="Cook D.R."/>
            <person name="Meyers B.C."/>
            <person name="Spannagl M."/>
            <person name="Cheung F."/>
            <person name="De Mita S."/>
            <person name="Krishnakumar V."/>
            <person name="Gundlach H."/>
            <person name="Zhou S."/>
            <person name="Mudge J."/>
            <person name="Bharti A.K."/>
            <person name="Murray J.D."/>
            <person name="Naoumkina M.A."/>
            <person name="Rosen B."/>
            <person name="Silverstein K.A."/>
            <person name="Tang H."/>
            <person name="Rombauts S."/>
            <person name="Zhao P.X."/>
            <person name="Zhou P."/>
            <person name="Barbe V."/>
            <person name="Bardou P."/>
            <person name="Bechner M."/>
            <person name="Bellec A."/>
            <person name="Berger A."/>
            <person name="Berges H."/>
            <person name="Bidwell S."/>
            <person name="Bisseling T."/>
            <person name="Choisne N."/>
            <person name="Couloux A."/>
            <person name="Denny R."/>
            <person name="Deshpande S."/>
            <person name="Dai X."/>
            <person name="Doyle J.J."/>
            <person name="Dudez A.M."/>
            <person name="Farmer A.D."/>
            <person name="Fouteau S."/>
            <person name="Franken C."/>
            <person name="Gibelin C."/>
            <person name="Gish J."/>
            <person name="Goldstein S."/>
            <person name="Gonzalez A.J."/>
            <person name="Green P.J."/>
            <person name="Hallab A."/>
            <person name="Hartog M."/>
            <person name="Hua A."/>
            <person name="Humphray S.J."/>
            <person name="Jeong D.H."/>
            <person name="Jing Y."/>
            <person name="Jocker A."/>
            <person name="Kenton S.M."/>
            <person name="Kim D.J."/>
            <person name="Klee K."/>
            <person name="Lai H."/>
            <person name="Lang C."/>
            <person name="Lin S."/>
            <person name="Macmil S.L."/>
            <person name="Magdelenat G."/>
            <person name="Matthews L."/>
            <person name="McCorrison J."/>
            <person name="Monaghan E.L."/>
            <person name="Mun J.H."/>
            <person name="Najar F.Z."/>
            <person name="Nicholson C."/>
            <person name="Noirot C."/>
            <person name="O'Bleness M."/>
            <person name="Paule C.R."/>
            <person name="Poulain J."/>
            <person name="Prion F."/>
            <person name="Qin B."/>
            <person name="Qu C."/>
            <person name="Retzel E.F."/>
            <person name="Riddle C."/>
            <person name="Sallet E."/>
            <person name="Samain S."/>
            <person name="Samson N."/>
            <person name="Sanders I."/>
            <person name="Saurat O."/>
            <person name="Scarpelli C."/>
            <person name="Schiex T."/>
            <person name="Segurens B."/>
            <person name="Severin A.J."/>
            <person name="Sherrier D.J."/>
            <person name="Shi R."/>
            <person name="Sims S."/>
            <person name="Singer S.R."/>
            <person name="Sinharoy S."/>
            <person name="Sterck L."/>
            <person name="Viollet A."/>
            <person name="Wang B.B."/>
            <person name="Wang K."/>
            <person name="Wang M."/>
            <person name="Wang X."/>
            <person name="Warfsmann J."/>
            <person name="Weissenbach J."/>
            <person name="White D.D."/>
            <person name="White J.D."/>
            <person name="Wiley G.B."/>
            <person name="Wincker P."/>
            <person name="Xing Y."/>
            <person name="Yang L."/>
            <person name="Yao Z."/>
            <person name="Ying F."/>
            <person name="Zhai J."/>
            <person name="Zhou L."/>
            <person name="Zuber A."/>
            <person name="Denarie J."/>
            <person name="Dixon R.A."/>
            <person name="May G.D."/>
            <person name="Schwartz D.C."/>
            <person name="Rogers J."/>
            <person name="Quetier F."/>
            <person name="Town C.D."/>
            <person name="Roe B.A."/>
        </authorList>
    </citation>
    <scope>NUCLEOTIDE SEQUENCE [LARGE SCALE GENOMIC DNA]</scope>
    <source>
        <strain evidence="8">A17</strain>
        <strain evidence="10 11">cv. Jemalong A17</strain>
    </source>
</reference>
<accession>A0A072U2N3</accession>
<reference evidence="8 11" key="2">
    <citation type="journal article" date="2014" name="BMC Genomics">
        <title>An improved genome release (version Mt4.0) for the model legume Medicago truncatula.</title>
        <authorList>
            <person name="Tang H."/>
            <person name="Krishnakumar V."/>
            <person name="Bidwell S."/>
            <person name="Rosen B."/>
            <person name="Chan A."/>
            <person name="Zhou S."/>
            <person name="Gentzbittel L."/>
            <person name="Childs K.L."/>
            <person name="Yandell M."/>
            <person name="Gundlach H."/>
            <person name="Mayer K.F."/>
            <person name="Schwartz D.C."/>
            <person name="Town C.D."/>
        </authorList>
    </citation>
    <scope>GENOME REANNOTATION</scope>
    <source>
        <strain evidence="8">A17</strain>
        <strain evidence="10 11">cv. Jemalong A17</strain>
    </source>
</reference>
<dbReference type="GO" id="GO:0016756">
    <property type="term" value="F:glutathione gamma-glutamylcysteinyltransferase activity"/>
    <property type="evidence" value="ECO:0000318"/>
    <property type="project" value="GO_Central"/>
</dbReference>
<dbReference type="AlphaFoldDB" id="A0A072U2N3"/>
<dbReference type="InterPro" id="IPR040409">
    <property type="entry name" value="PCS-like"/>
</dbReference>
<dbReference type="Gene3D" id="3.90.70.30">
    <property type="entry name" value="Phytochelatin synthase, N-terminal domain"/>
    <property type="match status" value="1"/>
</dbReference>
<dbReference type="KEGG" id="mtr:25499284"/>
<organism evidence="8 11">
    <name type="scientific">Medicago truncatula</name>
    <name type="common">Barrel medic</name>
    <name type="synonym">Medicago tribuloides</name>
    <dbReference type="NCBI Taxonomy" id="3880"/>
    <lineage>
        <taxon>Eukaryota</taxon>
        <taxon>Viridiplantae</taxon>
        <taxon>Streptophyta</taxon>
        <taxon>Embryophyta</taxon>
        <taxon>Tracheophyta</taxon>
        <taxon>Spermatophyta</taxon>
        <taxon>Magnoliopsida</taxon>
        <taxon>eudicotyledons</taxon>
        <taxon>Gunneridae</taxon>
        <taxon>Pentapetalae</taxon>
        <taxon>rosids</taxon>
        <taxon>fabids</taxon>
        <taxon>Fabales</taxon>
        <taxon>Fabaceae</taxon>
        <taxon>Papilionoideae</taxon>
        <taxon>50 kb inversion clade</taxon>
        <taxon>NPAAA clade</taxon>
        <taxon>Hologalegina</taxon>
        <taxon>IRL clade</taxon>
        <taxon>Trifolieae</taxon>
        <taxon>Medicago</taxon>
    </lineage>
</organism>
<dbReference type="Proteomes" id="UP000265566">
    <property type="component" value="Chromosome 7"/>
</dbReference>
<dbReference type="EC" id="2.3.2.15" evidence="1"/>
<dbReference type="Pfam" id="PF09328">
    <property type="entry name" value="Phytochelatin_C"/>
    <property type="match status" value="1"/>
</dbReference>
<sequence length="497" mass="55043">MAMASAGLYRRTLPPPSIEFASPEGKKIFTEALHNGTMNGFFKLISYYQTQSDPAFCGLATLSVVLNALAIDPGRKWKGPWRWFDDSMLDCCEPLDKIQSQGITFGKVACLARCNGAKVEPFRSDQSNIDDFRNRLISCSSSEDCHVIVSYLRTPLNQTGIGHFSPLGGYHAERDMALILDVARFKYPPHWVPVTFLWNAMNTIDQSTGQHRGYMIISKLNRAPSILYTVSCRHEGWSSVAKFLTEDVPLLLKSEDLKDIQEVLSVVFKSPPSELREFITWVAEVRRQEDGNLTLSEEEKGRLAIKADVLEQIRSTALFKHVIRWLDSERSCCDTIANVGDEDMLSALGARVCCQGADMLTGCRSSSGNCCSQIDVKHLNVGSENPVTLISGTVTTGGSSEQGVDVLVPLCQRKPSSLCLCNEGQCIGMHPSTADVLTVLLFSLPLHTWSGIKEEKLRVEVASLITTEDLLPLLAEEVLFLRDQLHFLMTDNGARSD</sequence>
<dbReference type="GO" id="GO:0046872">
    <property type="term" value="F:metal ion binding"/>
    <property type="evidence" value="ECO:0007669"/>
    <property type="project" value="UniProtKB-KW"/>
</dbReference>
<reference evidence="10" key="3">
    <citation type="submission" date="2015-04" db="UniProtKB">
        <authorList>
            <consortium name="EnsemblPlants"/>
        </authorList>
    </citation>
    <scope>IDENTIFICATION</scope>
    <source>
        <strain evidence="10">cv. Jemalong A17</strain>
    </source>
</reference>
<keyword evidence="3 9" id="KW-0808">Transferase</keyword>
<evidence type="ECO:0000313" key="11">
    <source>
        <dbReference type="Proteomes" id="UP000002051"/>
    </source>
</evidence>
<dbReference type="GO" id="GO:0010273">
    <property type="term" value="P:detoxification of copper ion"/>
    <property type="evidence" value="ECO:0000318"/>
    <property type="project" value="GO_Central"/>
</dbReference>
<dbReference type="PANTHER" id="PTHR33447:SF19">
    <property type="entry name" value="GLUTATHIONE GAMMA-GLUTAMYLCYSTEINYLTRANSFERASE"/>
    <property type="match status" value="1"/>
</dbReference>
<protein>
    <recommendedName>
        <fullName evidence="1">glutathione gamma-glutamylcysteinyltransferase</fullName>
        <ecNumber evidence="1">2.3.2.15</ecNumber>
    </recommendedName>
</protein>
<evidence type="ECO:0000256" key="6">
    <source>
        <dbReference type="ARBA" id="ARBA00053477"/>
    </source>
</evidence>
<evidence type="ECO:0000256" key="3">
    <source>
        <dbReference type="ARBA" id="ARBA00022679"/>
    </source>
</evidence>
<evidence type="ECO:0000313" key="8">
    <source>
        <dbReference type="EMBL" id="KEH23949.1"/>
    </source>
</evidence>
<dbReference type="InterPro" id="IPR038156">
    <property type="entry name" value="PCS_N_sf"/>
</dbReference>
<dbReference type="HOGENOM" id="CLU_046059_0_0_1"/>
<keyword evidence="4" id="KW-0479">Metal-binding</keyword>
<evidence type="ECO:0000259" key="7">
    <source>
        <dbReference type="PROSITE" id="PS51443"/>
    </source>
</evidence>
<proteinExistence type="predicted"/>
<dbReference type="PROSITE" id="PS51443">
    <property type="entry name" value="PCS"/>
    <property type="match status" value="1"/>
</dbReference>
<dbReference type="Gramene" id="rna42924">
    <property type="protein sequence ID" value="RHN48232.1"/>
    <property type="gene ID" value="gene42924"/>
</dbReference>
<dbReference type="OrthoDB" id="448954at2759"/>
<dbReference type="SUPFAM" id="SSF54001">
    <property type="entry name" value="Cysteine proteinases"/>
    <property type="match status" value="1"/>
</dbReference>
<evidence type="ECO:0000313" key="10">
    <source>
        <dbReference type="EnsemblPlants" id="KEH23949"/>
    </source>
</evidence>
<dbReference type="GO" id="GO:0098849">
    <property type="term" value="P:cellular detoxification of cadmium ion"/>
    <property type="evidence" value="ECO:0000318"/>
    <property type="project" value="GO_Central"/>
</dbReference>
<dbReference type="EMBL" id="PSQE01000007">
    <property type="protein sequence ID" value="RHN48232.1"/>
    <property type="molecule type" value="Genomic_DNA"/>
</dbReference>
<evidence type="ECO:0000256" key="5">
    <source>
        <dbReference type="ARBA" id="ARBA00023315"/>
    </source>
</evidence>
<evidence type="ECO:0000256" key="1">
    <source>
        <dbReference type="ARBA" id="ARBA00012468"/>
    </source>
</evidence>
<name>A0A072U2N3_MEDTR</name>
<keyword evidence="2" id="KW-0104">Cadmium</keyword>
<dbReference type="Proteomes" id="UP000002051">
    <property type="component" value="Unassembled WGS sequence"/>
</dbReference>
<evidence type="ECO:0000313" key="9">
    <source>
        <dbReference type="EMBL" id="RHN48232.1"/>
    </source>
</evidence>
<keyword evidence="5 9" id="KW-0012">Acyltransferase</keyword>
<dbReference type="GO" id="GO:0046938">
    <property type="term" value="P:phytochelatin biosynthetic process"/>
    <property type="evidence" value="ECO:0000318"/>
    <property type="project" value="GO_Central"/>
</dbReference>
<feature type="domain" description="Peptidase C83" evidence="7">
    <location>
        <begin position="3"/>
        <end position="222"/>
    </location>
</feature>
<reference evidence="9" key="4">
    <citation type="journal article" date="2018" name="Nat. Plants">
        <title>Whole-genome landscape of Medicago truncatula symbiotic genes.</title>
        <authorList>
            <person name="Pecrix Y."/>
            <person name="Gamas P."/>
            <person name="Carrere S."/>
        </authorList>
    </citation>
    <scope>NUCLEOTIDE SEQUENCE</scope>
    <source>
        <tissue evidence="9">Leaves</tissue>
    </source>
</reference>
<dbReference type="InterPro" id="IPR038765">
    <property type="entry name" value="Papain-like_cys_pep_sf"/>
</dbReference>
<dbReference type="Pfam" id="PF05023">
    <property type="entry name" value="Phytochelatin"/>
    <property type="match status" value="1"/>
</dbReference>
<dbReference type="InterPro" id="IPR015407">
    <property type="entry name" value="Phytochelatin_synthase_C"/>
</dbReference>
<dbReference type="InterPro" id="IPR007719">
    <property type="entry name" value="PCS_N"/>
</dbReference>
<comment type="function">
    <text evidence="6">Involved in the synthesis of phytochelatins (PC) and homophytochelatins (hPC), the heavy-metal-binding peptides of plants.</text>
</comment>
<keyword evidence="11" id="KW-1185">Reference proteome</keyword>